<sequence length="86" mass="8630">MILYGLLFGRWPRPALLAGTVVWTLLVLGTSSGAAASPTLLLGAAALGAANALAGVAVHQGVLWAVRRLTGRVAAKVVSSGPRDGV</sequence>
<evidence type="ECO:0000313" key="2">
    <source>
        <dbReference type="EMBL" id="MFC6085621.1"/>
    </source>
</evidence>
<feature type="transmembrane region" description="Helical" evidence="1">
    <location>
        <begin position="46"/>
        <end position="66"/>
    </location>
</feature>
<dbReference type="Proteomes" id="UP001596137">
    <property type="component" value="Unassembled WGS sequence"/>
</dbReference>
<keyword evidence="3" id="KW-1185">Reference proteome</keyword>
<keyword evidence="1" id="KW-0472">Membrane</keyword>
<accession>A0ABW1NQS6</accession>
<dbReference type="RefSeq" id="WP_380759950.1">
    <property type="nucleotide sequence ID" value="NZ_JBHSRF010000066.1"/>
</dbReference>
<gene>
    <name evidence="2" type="ORF">ACFP1K_30960</name>
</gene>
<protein>
    <submittedName>
        <fullName evidence="2">Uncharacterized protein</fullName>
    </submittedName>
</protein>
<comment type="caution">
    <text evidence="2">The sequence shown here is derived from an EMBL/GenBank/DDBJ whole genome shotgun (WGS) entry which is preliminary data.</text>
</comment>
<dbReference type="EMBL" id="JBHSRF010000066">
    <property type="protein sequence ID" value="MFC6085621.1"/>
    <property type="molecule type" value="Genomic_DNA"/>
</dbReference>
<reference evidence="3" key="1">
    <citation type="journal article" date="2019" name="Int. J. Syst. Evol. Microbiol.">
        <title>The Global Catalogue of Microorganisms (GCM) 10K type strain sequencing project: providing services to taxonomists for standard genome sequencing and annotation.</title>
        <authorList>
            <consortium name="The Broad Institute Genomics Platform"/>
            <consortium name="The Broad Institute Genome Sequencing Center for Infectious Disease"/>
            <person name="Wu L."/>
            <person name="Ma J."/>
        </authorList>
    </citation>
    <scope>NUCLEOTIDE SEQUENCE [LARGE SCALE GENOMIC DNA]</scope>
    <source>
        <strain evidence="3">JCM 30346</strain>
    </source>
</reference>
<name>A0ABW1NQS6_9ACTN</name>
<keyword evidence="1" id="KW-1133">Transmembrane helix</keyword>
<keyword evidence="1" id="KW-0812">Transmembrane</keyword>
<evidence type="ECO:0000313" key="3">
    <source>
        <dbReference type="Proteomes" id="UP001596137"/>
    </source>
</evidence>
<organism evidence="2 3">
    <name type="scientific">Sphaerisporangium aureirubrum</name>
    <dbReference type="NCBI Taxonomy" id="1544736"/>
    <lineage>
        <taxon>Bacteria</taxon>
        <taxon>Bacillati</taxon>
        <taxon>Actinomycetota</taxon>
        <taxon>Actinomycetes</taxon>
        <taxon>Streptosporangiales</taxon>
        <taxon>Streptosporangiaceae</taxon>
        <taxon>Sphaerisporangium</taxon>
    </lineage>
</organism>
<proteinExistence type="predicted"/>
<evidence type="ECO:0000256" key="1">
    <source>
        <dbReference type="SAM" id="Phobius"/>
    </source>
</evidence>